<dbReference type="SUPFAM" id="SSF54523">
    <property type="entry name" value="Pili subunits"/>
    <property type="match status" value="1"/>
</dbReference>
<dbReference type="InterPro" id="IPR045584">
    <property type="entry name" value="Pilin-like"/>
</dbReference>
<gene>
    <name evidence="7" type="ORF">GJQ55_02435</name>
</gene>
<protein>
    <submittedName>
        <fullName evidence="7">Prepilin-type N-terminal cleavage/methylation domain-containing protein</fullName>
    </submittedName>
</protein>
<organism evidence="7 8">
    <name type="scientific">Venatoribacter cucullus</name>
    <dbReference type="NCBI Taxonomy" id="2661630"/>
    <lineage>
        <taxon>Bacteria</taxon>
        <taxon>Pseudomonadati</taxon>
        <taxon>Pseudomonadota</taxon>
        <taxon>Gammaproteobacteria</taxon>
        <taxon>Oceanospirillales</taxon>
        <taxon>Oceanospirillaceae</taxon>
        <taxon>Venatoribacter</taxon>
    </lineage>
</organism>
<keyword evidence="3 6" id="KW-0812">Transmembrane</keyword>
<dbReference type="GO" id="GO:0016020">
    <property type="term" value="C:membrane"/>
    <property type="evidence" value="ECO:0007669"/>
    <property type="project" value="UniProtKB-SubCell"/>
</dbReference>
<dbReference type="GO" id="GO:0015627">
    <property type="term" value="C:type II protein secretion system complex"/>
    <property type="evidence" value="ECO:0007669"/>
    <property type="project" value="InterPro"/>
</dbReference>
<keyword evidence="8" id="KW-1185">Reference proteome</keyword>
<dbReference type="PANTHER" id="PTHR30093">
    <property type="entry name" value="GENERAL SECRETION PATHWAY PROTEIN G"/>
    <property type="match status" value="1"/>
</dbReference>
<evidence type="ECO:0000256" key="5">
    <source>
        <dbReference type="ARBA" id="ARBA00023136"/>
    </source>
</evidence>
<keyword evidence="5 6" id="KW-0472">Membrane</keyword>
<dbReference type="Proteomes" id="UP000596074">
    <property type="component" value="Chromosome"/>
</dbReference>
<evidence type="ECO:0000313" key="7">
    <source>
        <dbReference type="EMBL" id="QQD23407.1"/>
    </source>
</evidence>
<sequence length="134" mass="14668">MKQSGITILELMVVLAIVAILASVAVPSYQNYTMRADRSDGLENLQALLNAQERYFADNMEYADTLTKLGMATATMTTPKGHYVIGVQRCGNMAYTQCVQLYATAQGNQAKDGDLIFNSAGKQTRKVGSKEYDL</sequence>
<name>A0A9X7UUR5_9GAMM</name>
<dbReference type="Gene3D" id="3.30.700.10">
    <property type="entry name" value="Glycoprotein, Type 4 Pilin"/>
    <property type="match status" value="1"/>
</dbReference>
<evidence type="ECO:0000313" key="8">
    <source>
        <dbReference type="Proteomes" id="UP000596074"/>
    </source>
</evidence>
<dbReference type="InterPro" id="IPR031982">
    <property type="entry name" value="PilE-like"/>
</dbReference>
<evidence type="ECO:0000256" key="1">
    <source>
        <dbReference type="ARBA" id="ARBA00004167"/>
    </source>
</evidence>
<dbReference type="GO" id="GO:0015628">
    <property type="term" value="P:protein secretion by the type II secretion system"/>
    <property type="evidence" value="ECO:0007669"/>
    <property type="project" value="InterPro"/>
</dbReference>
<comment type="subcellular location">
    <subcellularLocation>
        <location evidence="1">Membrane</location>
        <topology evidence="1">Single-pass membrane protein</topology>
    </subcellularLocation>
</comment>
<evidence type="ECO:0000256" key="3">
    <source>
        <dbReference type="ARBA" id="ARBA00022692"/>
    </source>
</evidence>
<dbReference type="Pfam" id="PF07963">
    <property type="entry name" value="N_methyl"/>
    <property type="match status" value="1"/>
</dbReference>
<keyword evidence="4 6" id="KW-1133">Transmembrane helix</keyword>
<dbReference type="NCBIfam" id="TIGR02532">
    <property type="entry name" value="IV_pilin_GFxxxE"/>
    <property type="match status" value="1"/>
</dbReference>
<evidence type="ECO:0000256" key="4">
    <source>
        <dbReference type="ARBA" id="ARBA00022989"/>
    </source>
</evidence>
<dbReference type="PRINTS" id="PR00813">
    <property type="entry name" value="BCTERIALGSPG"/>
</dbReference>
<accession>A0A9X7UUR5</accession>
<dbReference type="GO" id="GO:0043683">
    <property type="term" value="P:type IV pilus assembly"/>
    <property type="evidence" value="ECO:0007669"/>
    <property type="project" value="InterPro"/>
</dbReference>
<dbReference type="Pfam" id="PF16732">
    <property type="entry name" value="ComP_DUS"/>
    <property type="match status" value="1"/>
</dbReference>
<dbReference type="InterPro" id="IPR000983">
    <property type="entry name" value="Bac_GSPG_pilin"/>
</dbReference>
<dbReference type="EMBL" id="CP046056">
    <property type="protein sequence ID" value="QQD23407.1"/>
    <property type="molecule type" value="Genomic_DNA"/>
</dbReference>
<feature type="transmembrane region" description="Helical" evidence="6">
    <location>
        <begin position="6"/>
        <end position="29"/>
    </location>
</feature>
<dbReference type="InterPro" id="IPR012902">
    <property type="entry name" value="N_methyl_site"/>
</dbReference>
<dbReference type="AlphaFoldDB" id="A0A9X7UUR5"/>
<proteinExistence type="predicted"/>
<keyword evidence="2" id="KW-0488">Methylation</keyword>
<evidence type="ECO:0000256" key="6">
    <source>
        <dbReference type="SAM" id="Phobius"/>
    </source>
</evidence>
<dbReference type="KEGG" id="vcw:GJQ55_02435"/>
<dbReference type="PANTHER" id="PTHR30093:SF44">
    <property type="entry name" value="TYPE II SECRETION SYSTEM CORE PROTEIN G"/>
    <property type="match status" value="1"/>
</dbReference>
<evidence type="ECO:0000256" key="2">
    <source>
        <dbReference type="ARBA" id="ARBA00022481"/>
    </source>
</evidence>
<reference evidence="7 8" key="1">
    <citation type="submission" date="2019-11" db="EMBL/GenBank/DDBJ databases">
        <title>Venatorbacter sp. nov. a predator of Campylobacter and other Gram-negative bacteria.</title>
        <authorList>
            <person name="Saeedi A."/>
            <person name="Cummings N.J."/>
            <person name="Connerton I.F."/>
            <person name="Connerton P.L."/>
        </authorList>
    </citation>
    <scope>NUCLEOTIDE SEQUENCE [LARGE SCALE GENOMIC DNA]</scope>
    <source>
        <strain evidence="7">XL5</strain>
    </source>
</reference>
<dbReference type="RefSeq" id="WP_275944428.1">
    <property type="nucleotide sequence ID" value="NZ_CP046056.1"/>
</dbReference>